<dbReference type="InterPro" id="IPR057625">
    <property type="entry name" value="TPR1-6-like_ubiquitin"/>
</dbReference>
<dbReference type="AlphaFoldDB" id="A0A8X7WHI0"/>
<feature type="domain" description="Telomere repeat-binding protein 1-6-like ubiquitin-like" evidence="1">
    <location>
        <begin position="2"/>
        <end position="26"/>
    </location>
</feature>
<keyword evidence="3" id="KW-1185">Reference proteome</keyword>
<comment type="caution">
    <text evidence="2">The sequence shown here is derived from an EMBL/GenBank/DDBJ whole genome shotgun (WGS) entry which is preliminary data.</text>
</comment>
<reference evidence="2 3" key="1">
    <citation type="submission" date="2020-02" db="EMBL/GenBank/DDBJ databases">
        <authorList>
            <person name="Ma Q."/>
            <person name="Huang Y."/>
            <person name="Song X."/>
            <person name="Pei D."/>
        </authorList>
    </citation>
    <scope>NUCLEOTIDE SEQUENCE [LARGE SCALE GENOMIC DNA]</scope>
    <source>
        <strain evidence="2">Sxm20200214</strain>
        <tissue evidence="2">Leaf</tissue>
    </source>
</reference>
<accession>A0A8X7WHI0</accession>
<dbReference type="OrthoDB" id="1749443at2759"/>
<sequence>MLRIKSFRVPELFEEIPETATVGSLKVHPSLHSLIPQRQRFNLLRLKVSSLLDHGHDDSTLSRDSTHESEPSLADDLRALVPVASAVVLTPNRKFKSTEQQQAMLHNAEFIDPS</sequence>
<protein>
    <recommendedName>
        <fullName evidence="1">Telomere repeat-binding protein 1-6-like ubiquitin-like domain-containing protein</fullName>
    </recommendedName>
</protein>
<dbReference type="Proteomes" id="UP000886595">
    <property type="component" value="Unassembled WGS sequence"/>
</dbReference>
<name>A0A8X7WHI0_BRACI</name>
<organism evidence="2 3">
    <name type="scientific">Brassica carinata</name>
    <name type="common">Ethiopian mustard</name>
    <name type="synonym">Abyssinian cabbage</name>
    <dbReference type="NCBI Taxonomy" id="52824"/>
    <lineage>
        <taxon>Eukaryota</taxon>
        <taxon>Viridiplantae</taxon>
        <taxon>Streptophyta</taxon>
        <taxon>Embryophyta</taxon>
        <taxon>Tracheophyta</taxon>
        <taxon>Spermatophyta</taxon>
        <taxon>Magnoliopsida</taxon>
        <taxon>eudicotyledons</taxon>
        <taxon>Gunneridae</taxon>
        <taxon>Pentapetalae</taxon>
        <taxon>rosids</taxon>
        <taxon>malvids</taxon>
        <taxon>Brassicales</taxon>
        <taxon>Brassicaceae</taxon>
        <taxon>Brassiceae</taxon>
        <taxon>Brassica</taxon>
    </lineage>
</organism>
<dbReference type="Pfam" id="PF23603">
    <property type="entry name" value="Ubiquitin_TPR1"/>
    <property type="match status" value="1"/>
</dbReference>
<evidence type="ECO:0000259" key="1">
    <source>
        <dbReference type="Pfam" id="PF23603"/>
    </source>
</evidence>
<proteinExistence type="predicted"/>
<gene>
    <name evidence="2" type="ORF">Bca52824_001004</name>
</gene>
<evidence type="ECO:0000313" key="2">
    <source>
        <dbReference type="EMBL" id="KAG2329824.1"/>
    </source>
</evidence>
<dbReference type="EMBL" id="JAAMPC010000001">
    <property type="protein sequence ID" value="KAG2329824.1"/>
    <property type="molecule type" value="Genomic_DNA"/>
</dbReference>
<evidence type="ECO:0000313" key="3">
    <source>
        <dbReference type="Proteomes" id="UP000886595"/>
    </source>
</evidence>